<dbReference type="OrthoDB" id="9806179at2"/>
<evidence type="ECO:0000256" key="2">
    <source>
        <dbReference type="ARBA" id="ARBA00023002"/>
    </source>
</evidence>
<dbReference type="InterPro" id="IPR036188">
    <property type="entry name" value="FAD/NAD-bd_sf"/>
</dbReference>
<dbReference type="Pfam" id="PF07992">
    <property type="entry name" value="Pyr_redox_2"/>
    <property type="match status" value="1"/>
</dbReference>
<dbReference type="RefSeq" id="WP_050061333.1">
    <property type="nucleotide sequence ID" value="NZ_JACHEK010000011.1"/>
</dbReference>
<dbReference type="InterPro" id="IPR014710">
    <property type="entry name" value="RmlC-like_jellyroll"/>
</dbReference>
<dbReference type="EMBL" id="JACHEK010000011">
    <property type="protein sequence ID" value="MBB6146791.1"/>
    <property type="molecule type" value="Genomic_DNA"/>
</dbReference>
<dbReference type="EC" id="1.8.1.9" evidence="4"/>
<feature type="domain" description="Cyclic nucleotide-binding" evidence="3">
    <location>
        <begin position="7"/>
        <end position="122"/>
    </location>
</feature>
<evidence type="ECO:0000313" key="5">
    <source>
        <dbReference type="Proteomes" id="UP000538666"/>
    </source>
</evidence>
<organism evidence="4 5">
    <name type="scientific">Silvibacterium bohemicum</name>
    <dbReference type="NCBI Taxonomy" id="1577686"/>
    <lineage>
        <taxon>Bacteria</taxon>
        <taxon>Pseudomonadati</taxon>
        <taxon>Acidobacteriota</taxon>
        <taxon>Terriglobia</taxon>
        <taxon>Terriglobales</taxon>
        <taxon>Acidobacteriaceae</taxon>
        <taxon>Silvibacterium</taxon>
    </lineage>
</organism>
<dbReference type="InterPro" id="IPR000595">
    <property type="entry name" value="cNMP-bd_dom"/>
</dbReference>
<dbReference type="CDD" id="cd00038">
    <property type="entry name" value="CAP_ED"/>
    <property type="match status" value="1"/>
</dbReference>
<keyword evidence="1" id="KW-0285">Flavoprotein</keyword>
<dbReference type="Gene3D" id="3.40.30.10">
    <property type="entry name" value="Glutaredoxin"/>
    <property type="match status" value="1"/>
</dbReference>
<comment type="caution">
    <text evidence="4">The sequence shown here is derived from an EMBL/GenBank/DDBJ whole genome shotgun (WGS) entry which is preliminary data.</text>
</comment>
<dbReference type="AlphaFoldDB" id="A0A841K6M6"/>
<evidence type="ECO:0000256" key="1">
    <source>
        <dbReference type="ARBA" id="ARBA00022630"/>
    </source>
</evidence>
<dbReference type="SUPFAM" id="SSF51905">
    <property type="entry name" value="FAD/NAD(P)-binding domain"/>
    <property type="match status" value="1"/>
</dbReference>
<dbReference type="GO" id="GO:0004791">
    <property type="term" value="F:thioredoxin-disulfide reductase (NADPH) activity"/>
    <property type="evidence" value="ECO:0007669"/>
    <property type="project" value="UniProtKB-EC"/>
</dbReference>
<proteinExistence type="predicted"/>
<name>A0A841K6M6_9BACT</name>
<keyword evidence="5" id="KW-1185">Reference proteome</keyword>
<dbReference type="Pfam" id="PF00027">
    <property type="entry name" value="cNMP_binding"/>
    <property type="match status" value="1"/>
</dbReference>
<dbReference type="PRINTS" id="PR00469">
    <property type="entry name" value="PNDRDTASEII"/>
</dbReference>
<dbReference type="SMART" id="SM00100">
    <property type="entry name" value="cNMP"/>
    <property type="match status" value="1"/>
</dbReference>
<dbReference type="SUPFAM" id="SSF52833">
    <property type="entry name" value="Thioredoxin-like"/>
    <property type="match status" value="1"/>
</dbReference>
<keyword evidence="2 4" id="KW-0560">Oxidoreductase</keyword>
<reference evidence="4 5" key="1">
    <citation type="submission" date="2020-08" db="EMBL/GenBank/DDBJ databases">
        <title>Genomic Encyclopedia of Type Strains, Phase IV (KMG-IV): sequencing the most valuable type-strain genomes for metagenomic binning, comparative biology and taxonomic classification.</title>
        <authorList>
            <person name="Goeker M."/>
        </authorList>
    </citation>
    <scope>NUCLEOTIDE SEQUENCE [LARGE SCALE GENOMIC DNA]</scope>
    <source>
        <strain evidence="4 5">DSM 103733</strain>
    </source>
</reference>
<dbReference type="InterPro" id="IPR050097">
    <property type="entry name" value="Ferredoxin-NADP_redctase_2"/>
</dbReference>
<dbReference type="Gene3D" id="3.50.50.60">
    <property type="entry name" value="FAD/NAD(P)-binding domain"/>
    <property type="match status" value="2"/>
</dbReference>
<dbReference type="InterPro" id="IPR018490">
    <property type="entry name" value="cNMP-bd_dom_sf"/>
</dbReference>
<dbReference type="Proteomes" id="UP000538666">
    <property type="component" value="Unassembled WGS sequence"/>
</dbReference>
<evidence type="ECO:0000259" key="3">
    <source>
        <dbReference type="PROSITE" id="PS50042"/>
    </source>
</evidence>
<dbReference type="Gene3D" id="2.60.120.10">
    <property type="entry name" value="Jelly Rolls"/>
    <property type="match status" value="1"/>
</dbReference>
<dbReference type="PRINTS" id="PR00368">
    <property type="entry name" value="FADPNR"/>
</dbReference>
<dbReference type="InterPro" id="IPR023753">
    <property type="entry name" value="FAD/NAD-binding_dom"/>
</dbReference>
<protein>
    <submittedName>
        <fullName evidence="4">Thioredoxin reductase (NADPH)</fullName>
        <ecNumber evidence="4">1.8.1.9</ecNumber>
    </submittedName>
</protein>
<dbReference type="InterPro" id="IPR036249">
    <property type="entry name" value="Thioredoxin-like_sf"/>
</dbReference>
<sequence length="563" mass="60447">MQEDPILTPQQIARIEQFATHRTAEVGEILFDTSDLDIPFFLVLSGSIAIVQPLEDEEKKVATRGPGQFTGEMTMISGRRSIFRGRVTEAAELLVVSADRLRSLISRDAELGELIMAAFVTRRSTLIEGGDGNVVLLGTPDSSNTLALREFLTRNGHPFTYIDLETDSSASDLLRRFSVGMGDIPIVVCNNRHVLRNPSIRELAQCLDLNSNIDQNAVRDLIVIGAGPAGLAAAVYAASEGLSVLVIEKNAPGGQAGSSSKIENYLGFPMGLSGQELANRAIAQAIKFGAKLMVAQTVVHLDCNRNPYRVVLDSGMKFGARAVIIATGAQYARLPIGNIEAFTGRGIHYNATYMEAQLCTSEEVVVVGGGNSAGQAAIFLARTCAHVHIVVRSQRLADSMSQYLVDRIEENPKIDIHYQTEIIGLHGNAHLESVDWRDGKTGAVSSHPLRYVFVMAGASPRTEWLEDCIALDEKGFVLTGSDLHAGSSDALWSLPRAPHMLETSMPGVFAVGDSRSGNVKRVASAVGEGSIAIHLVHRFLAETADTANSSAVEASQQFAAGKI</sequence>
<dbReference type="SUPFAM" id="SSF51206">
    <property type="entry name" value="cAMP-binding domain-like"/>
    <property type="match status" value="1"/>
</dbReference>
<dbReference type="PROSITE" id="PS50042">
    <property type="entry name" value="CNMP_BINDING_3"/>
    <property type="match status" value="1"/>
</dbReference>
<dbReference type="PANTHER" id="PTHR48105">
    <property type="entry name" value="THIOREDOXIN REDUCTASE 1-RELATED-RELATED"/>
    <property type="match status" value="1"/>
</dbReference>
<gene>
    <name evidence="4" type="ORF">HNQ77_004772</name>
</gene>
<accession>A0A841K6M6</accession>
<evidence type="ECO:0000313" key="4">
    <source>
        <dbReference type="EMBL" id="MBB6146791.1"/>
    </source>
</evidence>